<evidence type="ECO:0000256" key="8">
    <source>
        <dbReference type="ARBA" id="ARBA00022691"/>
    </source>
</evidence>
<dbReference type="PANTHER" id="PTHR11579:SF0">
    <property type="entry name" value="PROTEIN-L-ISOASPARTATE(D-ASPARTATE) O-METHYLTRANSFERASE"/>
    <property type="match status" value="1"/>
</dbReference>
<dbReference type="Pfam" id="PF01135">
    <property type="entry name" value="PCMT"/>
    <property type="match status" value="1"/>
</dbReference>
<keyword evidence="7 12" id="KW-0808">Transferase</keyword>
<dbReference type="EC" id="2.1.1.77" evidence="3"/>
<dbReference type="GO" id="GO:0032259">
    <property type="term" value="P:methylation"/>
    <property type="evidence" value="ECO:0007669"/>
    <property type="project" value="UniProtKB-KW"/>
</dbReference>
<reference evidence="12 13" key="1">
    <citation type="submission" date="2018-06" db="EMBL/GenBank/DDBJ databases">
        <title>Whole genome sequencing of a novel hydrocarbon degrading bacterial strain, PW21 isolated from oil contaminated produced water sample.</title>
        <authorList>
            <person name="Nagkirti P."/>
            <person name="Shaikh A."/>
            <person name="Gowdaman V."/>
            <person name="Engineer A.E."/>
            <person name="Dagar S."/>
            <person name="Dhakephalkar P.K."/>
        </authorList>
    </citation>
    <scope>NUCLEOTIDE SEQUENCE [LARGE SCALE GENOMIC DNA]</scope>
    <source>
        <strain evidence="12 13">PW21</strain>
    </source>
</reference>
<evidence type="ECO:0000256" key="1">
    <source>
        <dbReference type="ARBA" id="ARBA00004496"/>
    </source>
</evidence>
<evidence type="ECO:0000256" key="5">
    <source>
        <dbReference type="ARBA" id="ARBA00022490"/>
    </source>
</evidence>
<evidence type="ECO:0000256" key="2">
    <source>
        <dbReference type="ARBA" id="ARBA00005369"/>
    </source>
</evidence>
<comment type="subcellular location">
    <subcellularLocation>
        <location evidence="1">Cytoplasm</location>
    </subcellularLocation>
</comment>
<comment type="caution">
    <text evidence="12">The sequence shown here is derived from an EMBL/GenBank/DDBJ whole genome shotgun (WGS) entry which is preliminary data.</text>
</comment>
<dbReference type="Proteomes" id="UP000248783">
    <property type="component" value="Unassembled WGS sequence"/>
</dbReference>
<comment type="similarity">
    <text evidence="2">Belongs to the methyltransferase superfamily. L-isoaspartyl/D-aspartyl protein methyltransferase family.</text>
</comment>
<accession>A0A2W5WMN3</accession>
<evidence type="ECO:0000256" key="4">
    <source>
        <dbReference type="ARBA" id="ARBA00013346"/>
    </source>
</evidence>
<dbReference type="PANTHER" id="PTHR11579">
    <property type="entry name" value="PROTEIN-L-ISOASPARTATE O-METHYLTRANSFERASE"/>
    <property type="match status" value="1"/>
</dbReference>
<evidence type="ECO:0000256" key="9">
    <source>
        <dbReference type="ARBA" id="ARBA00030757"/>
    </source>
</evidence>
<dbReference type="SUPFAM" id="SSF53335">
    <property type="entry name" value="S-adenosyl-L-methionine-dependent methyltransferases"/>
    <property type="match status" value="1"/>
</dbReference>
<dbReference type="EMBL" id="QKWH01000011">
    <property type="protein sequence ID" value="PZR52262.1"/>
    <property type="molecule type" value="Genomic_DNA"/>
</dbReference>
<dbReference type="InterPro" id="IPR000682">
    <property type="entry name" value="PCMT"/>
</dbReference>
<organism evidence="12 13">
    <name type="scientific">Xylanimonas oleitrophica</name>
    <dbReference type="NCBI Taxonomy" id="2607479"/>
    <lineage>
        <taxon>Bacteria</taxon>
        <taxon>Bacillati</taxon>
        <taxon>Actinomycetota</taxon>
        <taxon>Actinomycetes</taxon>
        <taxon>Micrococcales</taxon>
        <taxon>Promicromonosporaceae</taxon>
        <taxon>Xylanimonas</taxon>
    </lineage>
</organism>
<evidence type="ECO:0000256" key="3">
    <source>
        <dbReference type="ARBA" id="ARBA00011890"/>
    </source>
</evidence>
<evidence type="ECO:0000313" key="13">
    <source>
        <dbReference type="Proteomes" id="UP000248783"/>
    </source>
</evidence>
<evidence type="ECO:0000256" key="6">
    <source>
        <dbReference type="ARBA" id="ARBA00022603"/>
    </source>
</evidence>
<sequence>MDDAEDAVAAAVRAVDRRGFLPRARRAYADQDRPLEIGHGQTCSQPSTVVAMLRLLDPHPGQRVLDVGSGSGWTTALLAHLVGPEGEVLGVERHADLAAWGAENVARARTPWARVVAATPGVLGAPRAGGWDRVLVSAAADALPGALVDQLAPGGRLVVPVRQTMVLATRADDGTVAVTEHGTYSFVPLVED</sequence>
<evidence type="ECO:0000313" key="12">
    <source>
        <dbReference type="EMBL" id="PZR52262.1"/>
    </source>
</evidence>
<evidence type="ECO:0000256" key="10">
    <source>
        <dbReference type="ARBA" id="ARBA00031323"/>
    </source>
</evidence>
<dbReference type="InterPro" id="IPR029063">
    <property type="entry name" value="SAM-dependent_MTases_sf"/>
</dbReference>
<gene>
    <name evidence="12" type="ORF">DNL40_12565</name>
</gene>
<evidence type="ECO:0000256" key="7">
    <source>
        <dbReference type="ARBA" id="ARBA00022679"/>
    </source>
</evidence>
<evidence type="ECO:0000256" key="11">
    <source>
        <dbReference type="ARBA" id="ARBA00031350"/>
    </source>
</evidence>
<dbReference type="CDD" id="cd02440">
    <property type="entry name" value="AdoMet_MTases"/>
    <property type="match status" value="1"/>
</dbReference>
<protein>
    <recommendedName>
        <fullName evidence="4">Protein-L-isoaspartate O-methyltransferase</fullName>
        <ecNumber evidence="3">2.1.1.77</ecNumber>
    </recommendedName>
    <alternativeName>
        <fullName evidence="11">L-isoaspartyl protein carboxyl methyltransferase</fullName>
    </alternativeName>
    <alternativeName>
        <fullName evidence="9">Protein L-isoaspartyl methyltransferase</fullName>
    </alternativeName>
    <alternativeName>
        <fullName evidence="10">Protein-beta-aspartate methyltransferase</fullName>
    </alternativeName>
</protein>
<keyword evidence="8" id="KW-0949">S-adenosyl-L-methionine</keyword>
<dbReference type="Gene3D" id="3.40.50.150">
    <property type="entry name" value="Vaccinia Virus protein VP39"/>
    <property type="match status" value="1"/>
</dbReference>
<keyword evidence="5" id="KW-0963">Cytoplasm</keyword>
<keyword evidence="13" id="KW-1185">Reference proteome</keyword>
<dbReference type="RefSeq" id="WP_111251606.1">
    <property type="nucleotide sequence ID" value="NZ_QKWH01000011.1"/>
</dbReference>
<name>A0A2W5WMN3_9MICO</name>
<proteinExistence type="inferred from homology"/>
<dbReference type="GO" id="GO:0005737">
    <property type="term" value="C:cytoplasm"/>
    <property type="evidence" value="ECO:0007669"/>
    <property type="project" value="UniProtKB-SubCell"/>
</dbReference>
<keyword evidence="6 12" id="KW-0489">Methyltransferase</keyword>
<dbReference type="GO" id="GO:0004719">
    <property type="term" value="F:protein-L-isoaspartate (D-aspartate) O-methyltransferase activity"/>
    <property type="evidence" value="ECO:0007669"/>
    <property type="project" value="UniProtKB-EC"/>
</dbReference>
<dbReference type="AlphaFoldDB" id="A0A2W5WMN3"/>